<reference evidence="2 3" key="1">
    <citation type="journal article" date="2019" name="Int. J. Syst. Evol. Microbiol.">
        <title>The Global Catalogue of Microorganisms (GCM) 10K type strain sequencing project: providing services to taxonomists for standard genome sequencing and annotation.</title>
        <authorList>
            <consortium name="The Broad Institute Genomics Platform"/>
            <consortium name="The Broad Institute Genome Sequencing Center for Infectious Disease"/>
            <person name="Wu L."/>
            <person name="Ma J."/>
        </authorList>
    </citation>
    <scope>NUCLEOTIDE SEQUENCE [LARGE SCALE GENOMIC DNA]</scope>
    <source>
        <strain evidence="2 3">JCM 6923</strain>
    </source>
</reference>
<sequence>MGWLPGVLRAPVGDGWDGASPVARGKGGEEGGPWSRRGQRPLGCARLTVTAGQEGDGDCRPDHVSPHRRGAHNPSRREGAASARGRPGKRKLCHVRGTGQRG</sequence>
<evidence type="ECO:0000313" key="2">
    <source>
        <dbReference type="EMBL" id="GAA2498163.1"/>
    </source>
</evidence>
<keyword evidence="3" id="KW-1185">Reference proteome</keyword>
<proteinExistence type="predicted"/>
<organism evidence="2 3">
    <name type="scientific">Streptomyces graminearus</name>
    <dbReference type="NCBI Taxonomy" id="284030"/>
    <lineage>
        <taxon>Bacteria</taxon>
        <taxon>Bacillati</taxon>
        <taxon>Actinomycetota</taxon>
        <taxon>Actinomycetes</taxon>
        <taxon>Kitasatosporales</taxon>
        <taxon>Streptomycetaceae</taxon>
        <taxon>Streptomyces</taxon>
    </lineage>
</organism>
<dbReference type="Proteomes" id="UP001501721">
    <property type="component" value="Unassembled WGS sequence"/>
</dbReference>
<comment type="caution">
    <text evidence="2">The sequence shown here is derived from an EMBL/GenBank/DDBJ whole genome shotgun (WGS) entry which is preliminary data.</text>
</comment>
<evidence type="ECO:0000256" key="1">
    <source>
        <dbReference type="SAM" id="MobiDB-lite"/>
    </source>
</evidence>
<dbReference type="EMBL" id="BAAATL010000028">
    <property type="protein sequence ID" value="GAA2498163.1"/>
    <property type="molecule type" value="Genomic_DNA"/>
</dbReference>
<evidence type="ECO:0000313" key="3">
    <source>
        <dbReference type="Proteomes" id="UP001501721"/>
    </source>
</evidence>
<name>A0ABN3M9G2_9ACTN</name>
<accession>A0ABN3M9G2</accession>
<protein>
    <submittedName>
        <fullName evidence="2">Uncharacterized protein</fullName>
    </submittedName>
</protein>
<feature type="region of interest" description="Disordered" evidence="1">
    <location>
        <begin position="1"/>
        <end position="102"/>
    </location>
</feature>
<gene>
    <name evidence="2" type="ORF">GCM10010422_53020</name>
</gene>